<protein>
    <submittedName>
        <fullName evidence="1">Uncharacterized protein</fullName>
    </submittedName>
</protein>
<proteinExistence type="predicted"/>
<comment type="caution">
    <text evidence="1">The sequence shown here is derived from an EMBL/GenBank/DDBJ whole genome shotgun (WGS) entry which is preliminary data.</text>
</comment>
<dbReference type="Proteomes" id="UP001633002">
    <property type="component" value="Unassembled WGS sequence"/>
</dbReference>
<keyword evidence="2" id="KW-1185">Reference proteome</keyword>
<dbReference type="AlphaFoldDB" id="A0ABD3H2W8"/>
<evidence type="ECO:0000313" key="1">
    <source>
        <dbReference type="EMBL" id="KAL3685847.1"/>
    </source>
</evidence>
<organism evidence="1 2">
    <name type="scientific">Riccia sorocarpa</name>
    <dbReference type="NCBI Taxonomy" id="122646"/>
    <lineage>
        <taxon>Eukaryota</taxon>
        <taxon>Viridiplantae</taxon>
        <taxon>Streptophyta</taxon>
        <taxon>Embryophyta</taxon>
        <taxon>Marchantiophyta</taxon>
        <taxon>Marchantiopsida</taxon>
        <taxon>Marchantiidae</taxon>
        <taxon>Marchantiales</taxon>
        <taxon>Ricciaceae</taxon>
        <taxon>Riccia</taxon>
    </lineage>
</organism>
<evidence type="ECO:0000313" key="2">
    <source>
        <dbReference type="Proteomes" id="UP001633002"/>
    </source>
</evidence>
<accession>A0ABD3H2W8</accession>
<sequence>MPRNPKIQVEWQAEKTMWLIAGGKLEEPTVVSTVEIRAFQFSFKQWRIYRAVAFFLGFKERTQLPRGLEQAIKRTWSEPNEAFVGYTDG</sequence>
<dbReference type="EMBL" id="JBJQOH010000006">
    <property type="protein sequence ID" value="KAL3685847.1"/>
    <property type="molecule type" value="Genomic_DNA"/>
</dbReference>
<name>A0ABD3H2W8_9MARC</name>
<reference evidence="1 2" key="1">
    <citation type="submission" date="2024-09" db="EMBL/GenBank/DDBJ databases">
        <title>Chromosome-scale assembly of Riccia sorocarpa.</title>
        <authorList>
            <person name="Paukszto L."/>
        </authorList>
    </citation>
    <scope>NUCLEOTIDE SEQUENCE [LARGE SCALE GENOMIC DNA]</scope>
    <source>
        <strain evidence="1">LP-2024</strain>
        <tissue evidence="1">Aerial parts of the thallus</tissue>
    </source>
</reference>
<gene>
    <name evidence="1" type="ORF">R1sor_003869</name>
</gene>